<dbReference type="RefSeq" id="WP_088756405.1">
    <property type="nucleotide sequence ID" value="NZ_NJGV01000020.1"/>
</dbReference>
<proteinExistence type="inferred from homology"/>
<evidence type="ECO:0000256" key="9">
    <source>
        <dbReference type="HAMAP-Rule" id="MF_00323"/>
    </source>
</evidence>
<dbReference type="EMBL" id="NJGV01000020">
    <property type="protein sequence ID" value="OWY33067.1"/>
    <property type="molecule type" value="Genomic_DNA"/>
</dbReference>
<evidence type="ECO:0000313" key="11">
    <source>
        <dbReference type="EMBL" id="OWY33067.1"/>
    </source>
</evidence>
<dbReference type="GO" id="GO:0006783">
    <property type="term" value="P:heme biosynthetic process"/>
    <property type="evidence" value="ECO:0007669"/>
    <property type="project" value="UniProtKB-UniRule"/>
</dbReference>
<evidence type="ECO:0000256" key="3">
    <source>
        <dbReference type="ARBA" id="ARBA00022723"/>
    </source>
</evidence>
<dbReference type="SUPFAM" id="SSF53800">
    <property type="entry name" value="Chelatase"/>
    <property type="match status" value="1"/>
</dbReference>
<evidence type="ECO:0000256" key="10">
    <source>
        <dbReference type="RuleBase" id="RU004185"/>
    </source>
</evidence>
<comment type="catalytic activity">
    <reaction evidence="8">
        <text>Fe-coproporphyrin III + 2 H(+) = coproporphyrin III + Fe(2+)</text>
        <dbReference type="Rhea" id="RHEA:49572"/>
        <dbReference type="ChEBI" id="CHEBI:15378"/>
        <dbReference type="ChEBI" id="CHEBI:29033"/>
        <dbReference type="ChEBI" id="CHEBI:68438"/>
        <dbReference type="ChEBI" id="CHEBI:131725"/>
        <dbReference type="EC" id="4.99.1.9"/>
    </reaction>
    <physiologicalReaction direction="right-to-left" evidence="8">
        <dbReference type="Rhea" id="RHEA:49574"/>
    </physiologicalReaction>
</comment>
<keyword evidence="6 9" id="KW-0456">Lyase</keyword>
<dbReference type="HAMAP" id="MF_00323">
    <property type="entry name" value="Ferrochelatase"/>
    <property type="match status" value="1"/>
</dbReference>
<dbReference type="EC" id="4.98.1.1" evidence="9"/>
<dbReference type="Gene3D" id="3.40.50.1400">
    <property type="match status" value="2"/>
</dbReference>
<dbReference type="Proteomes" id="UP000214747">
    <property type="component" value="Unassembled WGS sequence"/>
</dbReference>
<evidence type="ECO:0000256" key="7">
    <source>
        <dbReference type="ARBA" id="ARBA00023244"/>
    </source>
</evidence>
<evidence type="ECO:0000256" key="5">
    <source>
        <dbReference type="ARBA" id="ARBA00023133"/>
    </source>
</evidence>
<comment type="function">
    <text evidence="9">Catalyzes the ferrous insertion into protoporphyrin IX.</text>
</comment>
<dbReference type="GO" id="GO:0004325">
    <property type="term" value="F:ferrochelatase activity"/>
    <property type="evidence" value="ECO:0007669"/>
    <property type="project" value="UniProtKB-UniRule"/>
</dbReference>
<dbReference type="UniPathway" id="UPA00252">
    <property type="reaction ID" value="UER00325"/>
</dbReference>
<keyword evidence="12" id="KW-1185">Reference proteome</keyword>
<dbReference type="GO" id="GO:0005737">
    <property type="term" value="C:cytoplasm"/>
    <property type="evidence" value="ECO:0007669"/>
    <property type="project" value="UniProtKB-SubCell"/>
</dbReference>
<evidence type="ECO:0000256" key="6">
    <source>
        <dbReference type="ARBA" id="ARBA00023239"/>
    </source>
</evidence>
<evidence type="ECO:0000313" key="12">
    <source>
        <dbReference type="Proteomes" id="UP000214747"/>
    </source>
</evidence>
<keyword evidence="5 9" id="KW-0350">Heme biosynthesis</keyword>
<name>A0A225SPY1_9BURK</name>
<dbReference type="PANTHER" id="PTHR11108">
    <property type="entry name" value="FERROCHELATASE"/>
    <property type="match status" value="1"/>
</dbReference>
<keyword evidence="2 9" id="KW-0963">Cytoplasm</keyword>
<comment type="caution">
    <text evidence="11">The sequence shown here is derived from an EMBL/GenBank/DDBJ whole genome shotgun (WGS) entry which is preliminary data.</text>
</comment>
<comment type="similarity">
    <text evidence="1 9 10">Belongs to the ferrochelatase family.</text>
</comment>
<feature type="binding site" evidence="9">
    <location>
        <position position="291"/>
    </location>
    <ligand>
        <name>Fe(2+)</name>
        <dbReference type="ChEBI" id="CHEBI:29033"/>
    </ligand>
</feature>
<dbReference type="InterPro" id="IPR001015">
    <property type="entry name" value="Ferrochelatase"/>
</dbReference>
<evidence type="ECO:0000256" key="8">
    <source>
        <dbReference type="ARBA" id="ARBA00024536"/>
    </source>
</evidence>
<keyword evidence="4 9" id="KW-0408">Iron</keyword>
<keyword evidence="3 9" id="KW-0479">Metal-binding</keyword>
<evidence type="ECO:0000256" key="2">
    <source>
        <dbReference type="ARBA" id="ARBA00022490"/>
    </source>
</evidence>
<dbReference type="Pfam" id="PF00762">
    <property type="entry name" value="Ferrochelatase"/>
    <property type="match status" value="1"/>
</dbReference>
<dbReference type="AlphaFoldDB" id="A0A225SPY1"/>
<evidence type="ECO:0000256" key="4">
    <source>
        <dbReference type="ARBA" id="ARBA00023004"/>
    </source>
</evidence>
<comment type="catalytic activity">
    <reaction evidence="9">
        <text>heme b + 2 H(+) = protoporphyrin IX + Fe(2+)</text>
        <dbReference type="Rhea" id="RHEA:22584"/>
        <dbReference type="ChEBI" id="CHEBI:15378"/>
        <dbReference type="ChEBI" id="CHEBI:29033"/>
        <dbReference type="ChEBI" id="CHEBI:57306"/>
        <dbReference type="ChEBI" id="CHEBI:60344"/>
        <dbReference type="EC" id="4.98.1.1"/>
    </reaction>
</comment>
<keyword evidence="7 9" id="KW-0627">Porphyrin biosynthesis</keyword>
<dbReference type="InterPro" id="IPR033659">
    <property type="entry name" value="Ferrochelatase_N"/>
</dbReference>
<dbReference type="GO" id="GO:0046872">
    <property type="term" value="F:metal ion binding"/>
    <property type="evidence" value="ECO:0007669"/>
    <property type="project" value="UniProtKB-KW"/>
</dbReference>
<accession>A0A225SPY1</accession>
<gene>
    <name evidence="9" type="primary">hemH</name>
    <name evidence="11" type="ORF">CEJ45_17975</name>
</gene>
<dbReference type="PANTHER" id="PTHR11108:SF1">
    <property type="entry name" value="FERROCHELATASE, MITOCHONDRIAL"/>
    <property type="match status" value="1"/>
</dbReference>
<protein>
    <recommendedName>
        <fullName evidence="9">Ferrochelatase</fullName>
        <ecNumber evidence="9">4.98.1.1</ecNumber>
    </recommendedName>
    <alternativeName>
        <fullName evidence="9">Heme synthase</fullName>
    </alternativeName>
    <alternativeName>
        <fullName evidence="9">Protoheme ferro-lyase</fullName>
    </alternativeName>
</protein>
<dbReference type="CDD" id="cd00419">
    <property type="entry name" value="Ferrochelatase_C"/>
    <property type="match status" value="1"/>
</dbReference>
<evidence type="ECO:0000256" key="1">
    <source>
        <dbReference type="ARBA" id="ARBA00007718"/>
    </source>
</evidence>
<dbReference type="CDD" id="cd03411">
    <property type="entry name" value="Ferrochelatase_N"/>
    <property type="match status" value="1"/>
</dbReference>
<comment type="subcellular location">
    <subcellularLocation>
        <location evidence="9">Cytoplasm</location>
    </subcellularLocation>
</comment>
<comment type="pathway">
    <text evidence="9">Porphyrin-containing compound metabolism; protoheme biosynthesis; protoheme from protoporphyrin-IX: step 1/1.</text>
</comment>
<reference evidence="11 12" key="1">
    <citation type="journal article" date="2010" name="Int. J. Syst. Evol. Microbiol.">
        <title>Reclassification of Herbaspirillum putei as a later heterotypic synonym of Herbaspirillum huttiense, with the description of H. huttiense subsp. huttiense subsp. nov. and H. huttiense subsp. putei subsp. nov., comb. nov., and description of Herbaspirillum aquaticum sp. nov.</title>
        <authorList>
            <person name="Dobritsa A.P."/>
            <person name="Reddy M.C."/>
            <person name="Samadpour M."/>
        </authorList>
    </citation>
    <scope>NUCLEOTIDE SEQUENCE [LARGE SCALE GENOMIC DNA]</scope>
    <source>
        <strain evidence="11 12">IEH 4430</strain>
    </source>
</reference>
<feature type="binding site" evidence="9">
    <location>
        <position position="210"/>
    </location>
    <ligand>
        <name>Fe(2+)</name>
        <dbReference type="ChEBI" id="CHEBI:29033"/>
    </ligand>
</feature>
<dbReference type="NCBIfam" id="TIGR00109">
    <property type="entry name" value="hemH"/>
    <property type="match status" value="1"/>
</dbReference>
<dbReference type="InterPro" id="IPR033644">
    <property type="entry name" value="Ferrochelatase_C"/>
</dbReference>
<sequence>MPFRKEPPYTHGSPASTAVVLVNLGTPDAPNAGALRRYLKQFLSDPRVVEIPRAVWWFILNGIILPFRSSKSAEKYASIWTEEGSPLRVHTQRQAAALAVQLAGRGHHQLQVVYAMRYGTPSLPEVLVQLKQQGCTRILVLPAYPQYSGTTTASIFDAVFDHYRQVRNIPELRLIRNYHDQDAYIQALRQSVLDHWDLHGRPDKLLMSFHGVPKRTLMLGDPYHCECYKTARLLAKSLGLTDEQYQVTFQSRFGKAEWLQPYTAPTAQELGRQGVRRIDVMCPGFTSDCLETLEEIAMEVKEDFLHAGGKEFHFIPCLNESPAWINGMVEIVEQHLAGWPTMSNAAAREEMARQQAIAAERAKALGADR</sequence>
<dbReference type="FunFam" id="3.40.50.1400:FF:000002">
    <property type="entry name" value="Ferrochelatase"/>
    <property type="match status" value="1"/>
</dbReference>
<organism evidence="11 12">
    <name type="scientific">Herbaspirillum aquaticum</name>
    <dbReference type="NCBI Taxonomy" id="568783"/>
    <lineage>
        <taxon>Bacteria</taxon>
        <taxon>Pseudomonadati</taxon>
        <taxon>Pseudomonadota</taxon>
        <taxon>Betaproteobacteria</taxon>
        <taxon>Burkholderiales</taxon>
        <taxon>Oxalobacteraceae</taxon>
        <taxon>Herbaspirillum</taxon>
    </lineage>
</organism>